<sequence>MDKLIVITGASSGIGKELAIQFSEKGYKLLLLARREELLIELNLKNTLCKKVDVTDYNSFKQAVVEAEKHFKTKVDLLINNAGIMPLDKIYNLDINTQHAMVDININGVLNGMNIVINDMKDRNTGTIINISSVAGRWTGENRTVYNGTKFAVHAISEQARRELAPFNVRLLTIAPAIVDTNLLINTKNEEVLKGYIENKKKINNGLTSKQVAKIIIYAYELPQDISLKEIVLSATKQAI</sequence>
<dbReference type="SUPFAM" id="SSF51735">
    <property type="entry name" value="NAD(P)-binding Rossmann-fold domains"/>
    <property type="match status" value="1"/>
</dbReference>
<dbReference type="PANTHER" id="PTHR43391">
    <property type="entry name" value="RETINOL DEHYDROGENASE-RELATED"/>
    <property type="match status" value="1"/>
</dbReference>
<dbReference type="FunFam" id="3.40.50.720:FF:000047">
    <property type="entry name" value="NADP-dependent L-serine/L-allo-threonine dehydrogenase"/>
    <property type="match status" value="1"/>
</dbReference>
<keyword evidence="3" id="KW-0560">Oxidoreductase</keyword>
<dbReference type="Gene3D" id="3.40.50.720">
    <property type="entry name" value="NAD(P)-binding Rossmann-like Domain"/>
    <property type="match status" value="1"/>
</dbReference>
<dbReference type="CDD" id="cd05233">
    <property type="entry name" value="SDR_c"/>
    <property type="match status" value="1"/>
</dbReference>
<evidence type="ECO:0000256" key="3">
    <source>
        <dbReference type="ARBA" id="ARBA00023002"/>
    </source>
</evidence>
<evidence type="ECO:0000313" key="5">
    <source>
        <dbReference type="EMBL" id="AKX34425.1"/>
    </source>
</evidence>
<dbReference type="GO" id="GO:0016616">
    <property type="term" value="F:oxidoreductase activity, acting on the CH-OH group of donors, NAD or NADP as acceptor"/>
    <property type="evidence" value="ECO:0007669"/>
    <property type="project" value="UniProtKB-ARBA"/>
</dbReference>
<keyword evidence="6" id="KW-1185">Reference proteome</keyword>
<proteinExistence type="inferred from homology"/>
<dbReference type="PANTHER" id="PTHR43391:SF14">
    <property type="entry name" value="DEHYDROGENASE_REDUCTASE SDR FAMILY PROTEIN 7-LIKE"/>
    <property type="match status" value="1"/>
</dbReference>
<dbReference type="KEGG" id="sll:SLITO_v1c08060"/>
<dbReference type="AlphaFoldDB" id="A0A0K1W269"/>
<evidence type="ECO:0000256" key="2">
    <source>
        <dbReference type="ARBA" id="ARBA00022857"/>
    </source>
</evidence>
<dbReference type="Proteomes" id="UP000067476">
    <property type="component" value="Chromosome"/>
</dbReference>
<accession>A0A0K1W269</accession>
<keyword evidence="2" id="KW-0521">NADP</keyword>
<organism evidence="5 6">
    <name type="scientific">Spiroplasma litorale</name>
    <dbReference type="NCBI Taxonomy" id="216942"/>
    <lineage>
        <taxon>Bacteria</taxon>
        <taxon>Bacillati</taxon>
        <taxon>Mycoplasmatota</taxon>
        <taxon>Mollicutes</taxon>
        <taxon>Entomoplasmatales</taxon>
        <taxon>Spiroplasmataceae</taxon>
        <taxon>Spiroplasma</taxon>
    </lineage>
</organism>
<dbReference type="EMBL" id="CP012357">
    <property type="protein sequence ID" value="AKX34425.1"/>
    <property type="molecule type" value="Genomic_DNA"/>
</dbReference>
<evidence type="ECO:0000256" key="1">
    <source>
        <dbReference type="ARBA" id="ARBA00006484"/>
    </source>
</evidence>
<dbReference type="Pfam" id="PF00106">
    <property type="entry name" value="adh_short"/>
    <property type="match status" value="1"/>
</dbReference>
<dbReference type="PROSITE" id="PS00061">
    <property type="entry name" value="ADH_SHORT"/>
    <property type="match status" value="1"/>
</dbReference>
<dbReference type="PRINTS" id="PR00080">
    <property type="entry name" value="SDRFAMILY"/>
</dbReference>
<name>A0A0K1W269_9MOLU</name>
<dbReference type="InterPro" id="IPR002347">
    <property type="entry name" value="SDR_fam"/>
</dbReference>
<dbReference type="RefSeq" id="WP_075058515.1">
    <property type="nucleotide sequence ID" value="NZ_CP012357.1"/>
</dbReference>
<dbReference type="PRINTS" id="PR00081">
    <property type="entry name" value="GDHRDH"/>
</dbReference>
<reference evidence="5 6" key="1">
    <citation type="journal article" date="2015" name="Genome Announc.">
        <title>Complete Genome Sequence of Spiroplasma litorale TN-1T (DSM 21781), a Bacterium Isolated from a Green-Eyed Horsefly (Tabanus nigrovittatus).</title>
        <authorList>
            <person name="Lo W.S."/>
            <person name="Lai Y.C."/>
            <person name="Lien Y.W."/>
            <person name="Wang T.H."/>
            <person name="Kuo C.H."/>
        </authorList>
    </citation>
    <scope>NUCLEOTIDE SEQUENCE [LARGE SCALE GENOMIC DNA]</scope>
    <source>
        <strain evidence="5 6">TN-1</strain>
    </source>
</reference>
<dbReference type="PATRIC" id="fig|216942.3.peg.820"/>
<dbReference type="STRING" id="216942.SLITO_v1c08060"/>
<comment type="similarity">
    <text evidence="1 4">Belongs to the short-chain dehydrogenases/reductases (SDR) family.</text>
</comment>
<evidence type="ECO:0000256" key="4">
    <source>
        <dbReference type="RuleBase" id="RU000363"/>
    </source>
</evidence>
<dbReference type="InterPro" id="IPR020904">
    <property type="entry name" value="Sc_DH/Rdtase_CS"/>
</dbReference>
<dbReference type="InterPro" id="IPR036291">
    <property type="entry name" value="NAD(P)-bd_dom_sf"/>
</dbReference>
<dbReference type="OrthoDB" id="9775296at2"/>
<gene>
    <name evidence="5" type="ORF">SLITO_v1c08060</name>
</gene>
<protein>
    <submittedName>
        <fullName evidence="5">Oxidoreductase</fullName>
    </submittedName>
</protein>
<evidence type="ECO:0000313" key="6">
    <source>
        <dbReference type="Proteomes" id="UP000067476"/>
    </source>
</evidence>